<dbReference type="Gene3D" id="3.30.559.10">
    <property type="entry name" value="Chloramphenicol acetyltransferase-like domain"/>
    <property type="match status" value="1"/>
</dbReference>
<dbReference type="GO" id="GO:0031177">
    <property type="term" value="F:phosphopantetheine binding"/>
    <property type="evidence" value="ECO:0007669"/>
    <property type="project" value="TreeGrafter"/>
</dbReference>
<evidence type="ECO:0000313" key="11">
    <source>
        <dbReference type="Proteomes" id="UP000470470"/>
    </source>
</evidence>
<evidence type="ECO:0000313" key="10">
    <source>
        <dbReference type="EMBL" id="NEL54328.1"/>
    </source>
</evidence>
<keyword evidence="11" id="KW-1185">Reference proteome</keyword>
<dbReference type="InterPro" id="IPR000873">
    <property type="entry name" value="AMP-dep_synth/lig_dom"/>
</dbReference>
<dbReference type="InterPro" id="IPR036736">
    <property type="entry name" value="ACP-like_sf"/>
</dbReference>
<comment type="pathway">
    <text evidence="2">Siderophore biosynthesis; mycobactin biosynthesis.</text>
</comment>
<name>A0A7K3WCX3_9ACTN</name>
<dbReference type="Proteomes" id="UP000470470">
    <property type="component" value="Unassembled WGS sequence"/>
</dbReference>
<dbReference type="RefSeq" id="WP_152727634.1">
    <property type="nucleotide sequence ID" value="NZ_JAABOZ010000001.1"/>
</dbReference>
<dbReference type="Pfam" id="PF00501">
    <property type="entry name" value="AMP-binding"/>
    <property type="match status" value="1"/>
</dbReference>
<dbReference type="Gene3D" id="3.30.300.30">
    <property type="match status" value="1"/>
</dbReference>
<dbReference type="GO" id="GO:0005737">
    <property type="term" value="C:cytoplasm"/>
    <property type="evidence" value="ECO:0007669"/>
    <property type="project" value="TreeGrafter"/>
</dbReference>
<evidence type="ECO:0000256" key="2">
    <source>
        <dbReference type="ARBA" id="ARBA00005102"/>
    </source>
</evidence>
<dbReference type="NCBIfam" id="TIGR01733">
    <property type="entry name" value="AA-adenyl-dom"/>
    <property type="match status" value="1"/>
</dbReference>
<comment type="caution">
    <text evidence="10">The sequence shown here is derived from an EMBL/GenBank/DDBJ whole genome shotgun (WGS) entry which is preliminary data.</text>
</comment>
<evidence type="ECO:0000256" key="6">
    <source>
        <dbReference type="ARBA" id="ARBA00022553"/>
    </source>
</evidence>
<organism evidence="10 11">
    <name type="scientific">Goekera deserti</name>
    <dbReference type="NCBI Taxonomy" id="2497753"/>
    <lineage>
        <taxon>Bacteria</taxon>
        <taxon>Bacillati</taxon>
        <taxon>Actinomycetota</taxon>
        <taxon>Actinomycetes</taxon>
        <taxon>Geodermatophilales</taxon>
        <taxon>Geodermatophilaceae</taxon>
        <taxon>Goekera</taxon>
    </lineage>
</organism>
<evidence type="ECO:0000259" key="9">
    <source>
        <dbReference type="PROSITE" id="PS50075"/>
    </source>
</evidence>
<gene>
    <name evidence="10" type="ORF">G1H19_09980</name>
</gene>
<dbReference type="Pfam" id="PF00668">
    <property type="entry name" value="Condensation"/>
    <property type="match status" value="1"/>
</dbReference>
<dbReference type="GO" id="GO:0008610">
    <property type="term" value="P:lipid biosynthetic process"/>
    <property type="evidence" value="ECO:0007669"/>
    <property type="project" value="UniProtKB-ARBA"/>
</dbReference>
<dbReference type="FunFam" id="3.40.50.980:FF:000001">
    <property type="entry name" value="Non-ribosomal peptide synthetase"/>
    <property type="match status" value="1"/>
</dbReference>
<dbReference type="FunFam" id="3.40.50.12780:FF:000012">
    <property type="entry name" value="Non-ribosomal peptide synthetase"/>
    <property type="match status" value="1"/>
</dbReference>
<dbReference type="AlphaFoldDB" id="A0A7K3WCX3"/>
<evidence type="ECO:0000256" key="7">
    <source>
        <dbReference type="ARBA" id="ARBA00022598"/>
    </source>
</evidence>
<dbReference type="SUPFAM" id="SSF52777">
    <property type="entry name" value="CoA-dependent acyltransferases"/>
    <property type="match status" value="2"/>
</dbReference>
<feature type="domain" description="Carrier" evidence="9">
    <location>
        <begin position="1096"/>
        <end position="1170"/>
    </location>
</feature>
<dbReference type="Gene3D" id="1.10.1200.10">
    <property type="entry name" value="ACP-like"/>
    <property type="match status" value="1"/>
</dbReference>
<keyword evidence="7" id="KW-0436">Ligase</keyword>
<keyword evidence="6" id="KW-0597">Phosphoprotein</keyword>
<dbReference type="PANTHER" id="PTHR45527">
    <property type="entry name" value="NONRIBOSOMAL PEPTIDE SYNTHETASE"/>
    <property type="match status" value="1"/>
</dbReference>
<comment type="cofactor">
    <cofactor evidence="1">
        <name>pantetheine 4'-phosphate</name>
        <dbReference type="ChEBI" id="CHEBI:47942"/>
    </cofactor>
</comment>
<dbReference type="EMBL" id="JAAGWK010000011">
    <property type="protein sequence ID" value="NEL54328.1"/>
    <property type="molecule type" value="Genomic_DNA"/>
</dbReference>
<protein>
    <recommendedName>
        <fullName evidence="4">Phenyloxazoline synthase MbtB</fullName>
    </recommendedName>
    <alternativeName>
        <fullName evidence="8">Mycobactin synthetase protein B</fullName>
    </alternativeName>
</protein>
<reference evidence="10 11" key="1">
    <citation type="submission" date="2020-02" db="EMBL/GenBank/DDBJ databases">
        <title>The whole genome sequence of CPCC 205119.</title>
        <authorList>
            <person name="Jiang Z."/>
        </authorList>
    </citation>
    <scope>NUCLEOTIDE SEQUENCE [LARGE SCALE GENOMIC DNA]</scope>
    <source>
        <strain evidence="10 11">CPCC 205119</strain>
    </source>
</reference>
<dbReference type="InterPro" id="IPR045851">
    <property type="entry name" value="AMP-bd_C_sf"/>
</dbReference>
<evidence type="ECO:0000256" key="3">
    <source>
        <dbReference type="ARBA" id="ARBA00007380"/>
    </source>
</evidence>
<dbReference type="Gene3D" id="2.30.38.10">
    <property type="entry name" value="Luciferase, Domain 3"/>
    <property type="match status" value="1"/>
</dbReference>
<dbReference type="CDD" id="cd19535">
    <property type="entry name" value="Cyc_NRPS"/>
    <property type="match status" value="1"/>
</dbReference>
<dbReference type="PROSITE" id="PS50075">
    <property type="entry name" value="CARRIER"/>
    <property type="match status" value="1"/>
</dbReference>
<evidence type="ECO:0000256" key="5">
    <source>
        <dbReference type="ARBA" id="ARBA00022450"/>
    </source>
</evidence>
<dbReference type="FunFam" id="3.30.559.10:FF:000023">
    <property type="entry name" value="Non-ribosomal peptide synthetase"/>
    <property type="match status" value="1"/>
</dbReference>
<dbReference type="InterPro" id="IPR025110">
    <property type="entry name" value="AMP-bd_C"/>
</dbReference>
<evidence type="ECO:0000256" key="8">
    <source>
        <dbReference type="ARBA" id="ARBA00033440"/>
    </source>
</evidence>
<accession>A0A7K3WCX3</accession>
<dbReference type="GO" id="GO:0043041">
    <property type="term" value="P:amino acid activation for nonribosomal peptide biosynthetic process"/>
    <property type="evidence" value="ECO:0007669"/>
    <property type="project" value="TreeGrafter"/>
</dbReference>
<dbReference type="SUPFAM" id="SSF47336">
    <property type="entry name" value="ACP-like"/>
    <property type="match status" value="1"/>
</dbReference>
<dbReference type="PANTHER" id="PTHR45527:SF10">
    <property type="entry name" value="PYOCHELIN SYNTHASE PCHF"/>
    <property type="match status" value="1"/>
</dbReference>
<dbReference type="SUPFAM" id="SSF56801">
    <property type="entry name" value="Acetyl-CoA synthetase-like"/>
    <property type="match status" value="1"/>
</dbReference>
<keyword evidence="5" id="KW-0596">Phosphopantetheine</keyword>
<dbReference type="Gene3D" id="3.40.50.980">
    <property type="match status" value="2"/>
</dbReference>
<dbReference type="PROSITE" id="PS00455">
    <property type="entry name" value="AMP_BINDING"/>
    <property type="match status" value="1"/>
</dbReference>
<dbReference type="CDD" id="cd12114">
    <property type="entry name" value="A_NRPS_TlmIV_like"/>
    <property type="match status" value="1"/>
</dbReference>
<proteinExistence type="inferred from homology"/>
<dbReference type="InterPro" id="IPR023213">
    <property type="entry name" value="CAT-like_dom_sf"/>
</dbReference>
<dbReference type="PROSITE" id="PS00012">
    <property type="entry name" value="PHOSPHOPANTETHEINE"/>
    <property type="match status" value="1"/>
</dbReference>
<dbReference type="GO" id="GO:0044550">
    <property type="term" value="P:secondary metabolite biosynthetic process"/>
    <property type="evidence" value="ECO:0007669"/>
    <property type="project" value="TreeGrafter"/>
</dbReference>
<sequence>MTTAFMDGLPAAVRDLGAVQLLDLPADERADRLTDALCAFYDFLAGDDDSDEDEDALPHPDHPLMLESAIAAEMNVALDGWLGVTVPIESLLLDGLSPRSLAERLLVELAAGGVRRGGPLVPPLLPDPGSRQESFPLSDIQQAYWIGRDPMFELGDVSALLYVELRVRDFDVQRAERALELVVTRHDMLRSVVSRAGTQQVLPAIDVPRIDVTDLRHLDVEARATAVAAARRRLTGRRTRPELPEPFEIQLLQLDDAHACLMMSVDMVKLDAWSVQLLLAEWFQVYDDPATVLPPLELTFRDYVRWTGEVRESAAFEAAKAYWVDRLPSLPPAPELPLVTSLDEVARPTFAARSARLPQDRWAVLKERAAAEGLTPSMLLCAAYTEVLAAWSRHRRFTVSVAGGRPPAHTDLPRVLGPFARPTMLEVDLTAETSFRERARAVQRQFSRDMEHRQFGGLDVLRALAASRGRTRATMPVIFTSVLPQGGEGGLPRPEWLEADPYVVWGMPQLLLENQMLEVDGDLMITWVNVEEAFAPGVVEAMFAAYQDLLERAVVDQDLWSGELSTLLPTDQAGRRESVNATAAPVPQGLLHDPFAAQVAARPDAPAVLSDRRNLSYAELDRQADVVAAALMRRGVSRGELVGVCMDRGWEQIAAVLGVLRAGAAYLPLDPELPAMRLEHLLERGLVNVTLVQPEVRDRVAWPQAGERLVVRYEDRGPEERPNVRVAPDDLAYVIFTSGSTGVPKGVMIEHRSAANTVLDIIGRFDIGVDDRVLALSSLNFDLSVQDIFGTLAAGAAIVLPDAGTGPDVAHWWKLLDSRSVTVWNSVPALMQVLLDHPHRPETSGAGGSLRLVMLSGDWIPVGLPGRVREAFPSARVISLGGATEAAIWSVFHPVTEEDAGRRSVPYGRPLTNQRLHVLDDRLEFRPDLVAGDLYIAGEGLARGYWRDPERTDAAFLTHPGTGERLYRTGDLARYLPSGDLEFLGREDAQVKINGHRIELGEIETALEAHPAVRSAVASAHGDMATGRSLGAHVVLHDKSITPAALQDFIAQRIPAYAVPSHIAVLDELPLTPNGKVDRAALDRPGPEAVAEVAPPAFDSPVAPVLASILEELLERPVGLNDDIYTLGANSLVAVQLVARAEDVGIRLCAADVLANPSAALLAVASQVGPDMTGAM</sequence>
<dbReference type="InterPro" id="IPR001242">
    <property type="entry name" value="Condensation_dom"/>
</dbReference>
<dbReference type="Gene3D" id="3.30.559.30">
    <property type="entry name" value="Nonribosomal peptide synthetase, condensation domain"/>
    <property type="match status" value="1"/>
</dbReference>
<dbReference type="InterPro" id="IPR010071">
    <property type="entry name" value="AA_adenyl_dom"/>
</dbReference>
<dbReference type="InterPro" id="IPR057737">
    <property type="entry name" value="Condensation_MtbB-like"/>
</dbReference>
<dbReference type="InterPro" id="IPR009081">
    <property type="entry name" value="PP-bd_ACP"/>
</dbReference>
<dbReference type="InterPro" id="IPR020845">
    <property type="entry name" value="AMP-binding_CS"/>
</dbReference>
<dbReference type="InterPro" id="IPR006162">
    <property type="entry name" value="Ppantetheine_attach_site"/>
</dbReference>
<evidence type="ECO:0000256" key="4">
    <source>
        <dbReference type="ARBA" id="ARBA00016743"/>
    </source>
</evidence>
<comment type="similarity">
    <text evidence="3">Belongs to the ATP-dependent AMP-binding enzyme family. MbtB subfamily.</text>
</comment>
<dbReference type="Pfam" id="PF00550">
    <property type="entry name" value="PP-binding"/>
    <property type="match status" value="1"/>
</dbReference>
<evidence type="ECO:0000256" key="1">
    <source>
        <dbReference type="ARBA" id="ARBA00001957"/>
    </source>
</evidence>
<dbReference type="Pfam" id="PF13193">
    <property type="entry name" value="AMP-binding_C"/>
    <property type="match status" value="1"/>
</dbReference>
<dbReference type="GO" id="GO:0016874">
    <property type="term" value="F:ligase activity"/>
    <property type="evidence" value="ECO:0007669"/>
    <property type="project" value="UniProtKB-KW"/>
</dbReference>